<keyword evidence="2" id="KW-0472">Membrane</keyword>
<organism evidence="4 5">
    <name type="scientific">Mesorhabditis belari</name>
    <dbReference type="NCBI Taxonomy" id="2138241"/>
    <lineage>
        <taxon>Eukaryota</taxon>
        <taxon>Metazoa</taxon>
        <taxon>Ecdysozoa</taxon>
        <taxon>Nematoda</taxon>
        <taxon>Chromadorea</taxon>
        <taxon>Rhabditida</taxon>
        <taxon>Rhabditina</taxon>
        <taxon>Rhabditomorpha</taxon>
        <taxon>Rhabditoidea</taxon>
        <taxon>Rhabditidae</taxon>
        <taxon>Mesorhabditinae</taxon>
        <taxon>Mesorhabditis</taxon>
    </lineage>
</organism>
<reference evidence="5" key="1">
    <citation type="submission" date="2024-02" db="UniProtKB">
        <authorList>
            <consortium name="WormBaseParasite"/>
        </authorList>
    </citation>
    <scope>IDENTIFICATION</scope>
</reference>
<feature type="coiled-coil region" evidence="1">
    <location>
        <begin position="89"/>
        <end position="130"/>
    </location>
</feature>
<keyword evidence="2" id="KW-0812">Transmembrane</keyword>
<dbReference type="InterPro" id="IPR001304">
    <property type="entry name" value="C-type_lectin-like"/>
</dbReference>
<dbReference type="Pfam" id="PF00059">
    <property type="entry name" value="Lectin_C"/>
    <property type="match status" value="1"/>
</dbReference>
<evidence type="ECO:0000256" key="2">
    <source>
        <dbReference type="SAM" id="Phobius"/>
    </source>
</evidence>
<dbReference type="WBParaSite" id="MBELARI_LOCUS17545">
    <property type="protein sequence ID" value="MBELARI_LOCUS17545"/>
    <property type="gene ID" value="MBELARI_LOCUS17545"/>
</dbReference>
<evidence type="ECO:0000259" key="3">
    <source>
        <dbReference type="PROSITE" id="PS50041"/>
    </source>
</evidence>
<sequence>MESRAHTLRVIDEAYEAKRRLYKILLFFGLLGVILVGSVTFSMNLNDREGNRHPRNADDDQILLSVCRNRTQRLNEKIKERDDKLLESTRELETQKAQINDNVTNLEKQIANLKTQLENQQKQINSLQSVESTQKAQIASLQEKYKACTNSKNMLPCPIGWQLFGGYCYKFSFQYVKYDQAKEMCEKENSHLVSIHSAVENDYVASFLPKENHFIWIGAELSGSTWIWSDGSAMSFTSWWSGLQQQVDVGGKWGHLSTPGKGWGASLRSSTHGVVCKKPTHK</sequence>
<keyword evidence="4" id="KW-1185">Reference proteome</keyword>
<keyword evidence="1" id="KW-0175">Coiled coil</keyword>
<dbReference type="AlphaFoldDB" id="A0AAF3ETQ3"/>
<proteinExistence type="predicted"/>
<dbReference type="Proteomes" id="UP000887575">
    <property type="component" value="Unassembled WGS sequence"/>
</dbReference>
<dbReference type="InterPro" id="IPR050111">
    <property type="entry name" value="C-type_lectin/snaclec_domain"/>
</dbReference>
<dbReference type="InterPro" id="IPR016187">
    <property type="entry name" value="CTDL_fold"/>
</dbReference>
<feature type="domain" description="C-type lectin" evidence="3">
    <location>
        <begin position="164"/>
        <end position="277"/>
    </location>
</feature>
<feature type="transmembrane region" description="Helical" evidence="2">
    <location>
        <begin position="21"/>
        <end position="43"/>
    </location>
</feature>
<dbReference type="PROSITE" id="PS50041">
    <property type="entry name" value="C_TYPE_LECTIN_2"/>
    <property type="match status" value="1"/>
</dbReference>
<evidence type="ECO:0000256" key="1">
    <source>
        <dbReference type="SAM" id="Coils"/>
    </source>
</evidence>
<dbReference type="InterPro" id="IPR016186">
    <property type="entry name" value="C-type_lectin-like/link_sf"/>
</dbReference>
<accession>A0AAF3ETQ3</accession>
<dbReference type="PANTHER" id="PTHR22803">
    <property type="entry name" value="MANNOSE, PHOSPHOLIPASE, LECTIN RECEPTOR RELATED"/>
    <property type="match status" value="1"/>
</dbReference>
<keyword evidence="2" id="KW-1133">Transmembrane helix</keyword>
<dbReference type="SMART" id="SM00034">
    <property type="entry name" value="CLECT"/>
    <property type="match status" value="1"/>
</dbReference>
<dbReference type="SUPFAM" id="SSF56436">
    <property type="entry name" value="C-type lectin-like"/>
    <property type="match status" value="1"/>
</dbReference>
<evidence type="ECO:0000313" key="4">
    <source>
        <dbReference type="Proteomes" id="UP000887575"/>
    </source>
</evidence>
<dbReference type="Gene3D" id="3.10.100.10">
    <property type="entry name" value="Mannose-Binding Protein A, subunit A"/>
    <property type="match status" value="1"/>
</dbReference>
<protein>
    <submittedName>
        <fullName evidence="5">C-type lectin domain-containing protein</fullName>
    </submittedName>
</protein>
<name>A0AAF3ETQ3_9BILA</name>
<evidence type="ECO:0000313" key="5">
    <source>
        <dbReference type="WBParaSite" id="MBELARI_LOCUS17545"/>
    </source>
</evidence>
<dbReference type="CDD" id="cd00037">
    <property type="entry name" value="CLECT"/>
    <property type="match status" value="1"/>
</dbReference>